<evidence type="ECO:0000259" key="1">
    <source>
        <dbReference type="Pfam" id="PF00078"/>
    </source>
</evidence>
<accession>A0AAF0QKK9</accession>
<dbReference type="Proteomes" id="UP001234989">
    <property type="component" value="Chromosome 4"/>
</dbReference>
<dbReference type="Gene3D" id="3.10.10.10">
    <property type="entry name" value="HIV Type 1 Reverse Transcriptase, subunit A, domain 1"/>
    <property type="match status" value="1"/>
</dbReference>
<dbReference type="Gene3D" id="3.30.70.270">
    <property type="match status" value="1"/>
</dbReference>
<dbReference type="AlphaFoldDB" id="A0AAF0QKK9"/>
<dbReference type="InterPro" id="IPR053134">
    <property type="entry name" value="RNA-dir_DNA_polymerase"/>
</dbReference>
<evidence type="ECO:0000313" key="3">
    <source>
        <dbReference type="Proteomes" id="UP001234989"/>
    </source>
</evidence>
<dbReference type="InterPro" id="IPR043502">
    <property type="entry name" value="DNA/RNA_pol_sf"/>
</dbReference>
<gene>
    <name evidence="2" type="ORF">MTR67_018942</name>
</gene>
<dbReference type="PANTHER" id="PTHR24559">
    <property type="entry name" value="TRANSPOSON TY3-I GAG-POL POLYPROTEIN"/>
    <property type="match status" value="1"/>
</dbReference>
<feature type="domain" description="Reverse transcriptase" evidence="1">
    <location>
        <begin position="2"/>
        <end position="120"/>
    </location>
</feature>
<organism evidence="2 3">
    <name type="scientific">Solanum verrucosum</name>
    <dbReference type="NCBI Taxonomy" id="315347"/>
    <lineage>
        <taxon>Eukaryota</taxon>
        <taxon>Viridiplantae</taxon>
        <taxon>Streptophyta</taxon>
        <taxon>Embryophyta</taxon>
        <taxon>Tracheophyta</taxon>
        <taxon>Spermatophyta</taxon>
        <taxon>Magnoliopsida</taxon>
        <taxon>eudicotyledons</taxon>
        <taxon>Gunneridae</taxon>
        <taxon>Pentapetalae</taxon>
        <taxon>asterids</taxon>
        <taxon>lamiids</taxon>
        <taxon>Solanales</taxon>
        <taxon>Solanaceae</taxon>
        <taxon>Solanoideae</taxon>
        <taxon>Solaneae</taxon>
        <taxon>Solanum</taxon>
    </lineage>
</organism>
<name>A0AAF0QKK9_SOLVR</name>
<sequence length="123" mass="14631">MCIDYRQLNKVTIKNKYPIPMIDELFDQPQGANHFSKVDLRSCYHQLRVRGSDIPKTTFRTRYGHYEFVVMSFGLTNAPTTLINLMNRAFKQYLDLFFIVFIDDILIYSWNEEEHVNHSSVFL</sequence>
<keyword evidence="3" id="KW-1185">Reference proteome</keyword>
<dbReference type="PANTHER" id="PTHR24559:SF444">
    <property type="entry name" value="REVERSE TRANSCRIPTASE DOMAIN-CONTAINING PROTEIN"/>
    <property type="match status" value="1"/>
</dbReference>
<dbReference type="InterPro" id="IPR043128">
    <property type="entry name" value="Rev_trsase/Diguanyl_cyclase"/>
</dbReference>
<dbReference type="SUPFAM" id="SSF56672">
    <property type="entry name" value="DNA/RNA polymerases"/>
    <property type="match status" value="1"/>
</dbReference>
<dbReference type="Pfam" id="PF00078">
    <property type="entry name" value="RVT_1"/>
    <property type="match status" value="1"/>
</dbReference>
<reference evidence="2" key="1">
    <citation type="submission" date="2023-08" db="EMBL/GenBank/DDBJ databases">
        <title>A de novo genome assembly of Solanum verrucosum Schlechtendal, a Mexican diploid species geographically isolated from the other diploid A-genome species in potato relatives.</title>
        <authorList>
            <person name="Hosaka K."/>
        </authorList>
    </citation>
    <scope>NUCLEOTIDE SEQUENCE</scope>
    <source>
        <tissue evidence="2">Young leaves</tissue>
    </source>
</reference>
<proteinExistence type="predicted"/>
<evidence type="ECO:0000313" key="2">
    <source>
        <dbReference type="EMBL" id="WMV25557.1"/>
    </source>
</evidence>
<dbReference type="InterPro" id="IPR000477">
    <property type="entry name" value="RT_dom"/>
</dbReference>
<protein>
    <recommendedName>
        <fullName evidence="1">Reverse transcriptase domain-containing protein</fullName>
    </recommendedName>
</protein>
<dbReference type="EMBL" id="CP133615">
    <property type="protein sequence ID" value="WMV25557.1"/>
    <property type="molecule type" value="Genomic_DNA"/>
</dbReference>
<dbReference type="CDD" id="cd01647">
    <property type="entry name" value="RT_LTR"/>
    <property type="match status" value="1"/>
</dbReference>